<protein>
    <recommendedName>
        <fullName evidence="1">B30.2/SPRY domain-containing protein</fullName>
    </recommendedName>
</protein>
<feature type="non-terminal residue" evidence="2">
    <location>
        <position position="279"/>
    </location>
</feature>
<sequence length="279" mass="31516">MIGVATENADFTGSWNEDCRMGMDEHSWALSSGGYASHKREALVHEDYRFFPKDYITVHLNLLNNTLMFAINSRMLGVQYTNVGKGVRLYPVVGVARRSEIQLVSAHLSPASLQLRALLAYIAAQYKAKAGTTEKIKMPKTSPGAQLLWLGTVPLERYGLPPGLMKDIGQRWPWVTQKKMHRTRTRFRKNNGTTTGCVPQVPRVLTLIDPFEEISDDAIVNITELSEKRVCRRTVCSCIGPGLDNTTCCHEKVLRFFRKREICYVSSSDDEIFINSSRK</sequence>
<proteinExistence type="predicted"/>
<dbReference type="SUPFAM" id="SSF49899">
    <property type="entry name" value="Concanavalin A-like lectins/glucanases"/>
    <property type="match status" value="1"/>
</dbReference>
<dbReference type="EMBL" id="CAXKWB010043802">
    <property type="protein sequence ID" value="CAL4159895.1"/>
    <property type="molecule type" value="Genomic_DNA"/>
</dbReference>
<dbReference type="InterPro" id="IPR043136">
    <property type="entry name" value="B30.2/SPRY_sf"/>
</dbReference>
<dbReference type="GO" id="GO:0043161">
    <property type="term" value="P:proteasome-mediated ubiquitin-dependent protein catabolic process"/>
    <property type="evidence" value="ECO:0007669"/>
    <property type="project" value="TreeGrafter"/>
</dbReference>
<dbReference type="GO" id="GO:0019005">
    <property type="term" value="C:SCF ubiquitin ligase complex"/>
    <property type="evidence" value="ECO:0007669"/>
    <property type="project" value="TreeGrafter"/>
</dbReference>
<comment type="caution">
    <text evidence="2">The sequence shown here is derived from an EMBL/GenBank/DDBJ whole genome shotgun (WGS) entry which is preliminary data.</text>
</comment>
<evidence type="ECO:0000259" key="1">
    <source>
        <dbReference type="PROSITE" id="PS50188"/>
    </source>
</evidence>
<dbReference type="AlphaFoldDB" id="A0AAV2S2I1"/>
<feature type="domain" description="B30.2/SPRY" evidence="1">
    <location>
        <begin position="1"/>
        <end position="113"/>
    </location>
</feature>
<dbReference type="InterPro" id="IPR001870">
    <property type="entry name" value="B30.2/SPRY"/>
</dbReference>
<reference evidence="2 3" key="1">
    <citation type="submission" date="2024-05" db="EMBL/GenBank/DDBJ databases">
        <authorList>
            <person name="Wallberg A."/>
        </authorList>
    </citation>
    <scope>NUCLEOTIDE SEQUENCE [LARGE SCALE GENOMIC DNA]</scope>
</reference>
<dbReference type="Gene3D" id="2.60.120.920">
    <property type="match status" value="1"/>
</dbReference>
<dbReference type="InterPro" id="IPR003877">
    <property type="entry name" value="SPRY_dom"/>
</dbReference>
<dbReference type="InterPro" id="IPR013320">
    <property type="entry name" value="ConA-like_dom_sf"/>
</dbReference>
<evidence type="ECO:0000313" key="2">
    <source>
        <dbReference type="EMBL" id="CAL4159895.1"/>
    </source>
</evidence>
<dbReference type="PANTHER" id="PTHR12245:SF5">
    <property type="entry name" value="SPRY DOMAIN-CONTAINING SOCS BOX PROTEIN 3"/>
    <property type="match status" value="1"/>
</dbReference>
<accession>A0AAV2S2I1</accession>
<dbReference type="InterPro" id="IPR050672">
    <property type="entry name" value="FBXO45-Fsn/SPSB_families"/>
</dbReference>
<dbReference type="PANTHER" id="PTHR12245">
    <property type="entry name" value="SPRY DOMAIN CONTAINING SOCS BOX PROTEIN"/>
    <property type="match status" value="1"/>
</dbReference>
<organism evidence="2 3">
    <name type="scientific">Meganyctiphanes norvegica</name>
    <name type="common">Northern krill</name>
    <name type="synonym">Thysanopoda norvegica</name>
    <dbReference type="NCBI Taxonomy" id="48144"/>
    <lineage>
        <taxon>Eukaryota</taxon>
        <taxon>Metazoa</taxon>
        <taxon>Ecdysozoa</taxon>
        <taxon>Arthropoda</taxon>
        <taxon>Crustacea</taxon>
        <taxon>Multicrustacea</taxon>
        <taxon>Malacostraca</taxon>
        <taxon>Eumalacostraca</taxon>
        <taxon>Eucarida</taxon>
        <taxon>Euphausiacea</taxon>
        <taxon>Euphausiidae</taxon>
        <taxon>Meganyctiphanes</taxon>
    </lineage>
</organism>
<evidence type="ECO:0000313" key="3">
    <source>
        <dbReference type="Proteomes" id="UP001497623"/>
    </source>
</evidence>
<gene>
    <name evidence="2" type="ORF">MNOR_LOCUS32349</name>
</gene>
<dbReference type="PROSITE" id="PS50188">
    <property type="entry name" value="B302_SPRY"/>
    <property type="match status" value="1"/>
</dbReference>
<name>A0AAV2S2I1_MEGNR</name>
<keyword evidence="3" id="KW-1185">Reference proteome</keyword>
<dbReference type="Pfam" id="PF00622">
    <property type="entry name" value="SPRY"/>
    <property type="match status" value="1"/>
</dbReference>
<dbReference type="Proteomes" id="UP001497623">
    <property type="component" value="Unassembled WGS sequence"/>
</dbReference>